<keyword evidence="4" id="KW-0862">Zinc</keyword>
<dbReference type="GO" id="GO:0002161">
    <property type="term" value="F:aminoacyl-tRNA deacylase activity"/>
    <property type="evidence" value="ECO:0007669"/>
    <property type="project" value="UniProtKB-ARBA"/>
</dbReference>
<dbReference type="SUPFAM" id="SSF55186">
    <property type="entry name" value="ThrRS/AlaRS common domain"/>
    <property type="match status" value="1"/>
</dbReference>
<dbReference type="SUPFAM" id="SSF50447">
    <property type="entry name" value="Translation proteins"/>
    <property type="match status" value="1"/>
</dbReference>
<evidence type="ECO:0000313" key="6">
    <source>
        <dbReference type="EMBL" id="AJC73022.1"/>
    </source>
</evidence>
<dbReference type="Pfam" id="PF07973">
    <property type="entry name" value="tRNA_SAD"/>
    <property type="match status" value="1"/>
</dbReference>
<name>A0A0X1KP37_9THEM</name>
<proteinExistence type="predicted"/>
<dbReference type="Gene3D" id="3.30.980.10">
    <property type="entry name" value="Threonyl-trna Synthetase, Chain A, domain 2"/>
    <property type="match status" value="1"/>
</dbReference>
<dbReference type="PANTHER" id="PTHR43462:SF1">
    <property type="entry name" value="ALANYL-TRNA EDITING PROTEIN AARSD1"/>
    <property type="match status" value="1"/>
</dbReference>
<dbReference type="GO" id="GO:0005524">
    <property type="term" value="F:ATP binding"/>
    <property type="evidence" value="ECO:0007669"/>
    <property type="project" value="InterPro"/>
</dbReference>
<dbReference type="GO" id="GO:0006419">
    <property type="term" value="P:alanyl-tRNA aminoacylation"/>
    <property type="evidence" value="ECO:0007669"/>
    <property type="project" value="InterPro"/>
</dbReference>
<gene>
    <name evidence="6" type="ORF">AJ81_01085</name>
</gene>
<dbReference type="InterPro" id="IPR051335">
    <property type="entry name" value="Alanyl-tRNA_Editing_Enzymes"/>
</dbReference>
<keyword evidence="7" id="KW-1185">Reference proteome</keyword>
<organism evidence="6 7">
    <name type="scientific">Pseudothermotoga hypogea DSM 11164 = NBRC 106472</name>
    <dbReference type="NCBI Taxonomy" id="1123384"/>
    <lineage>
        <taxon>Bacteria</taxon>
        <taxon>Thermotogati</taxon>
        <taxon>Thermotogota</taxon>
        <taxon>Thermotogae</taxon>
        <taxon>Thermotogales</taxon>
        <taxon>Thermotogaceae</taxon>
        <taxon>Pseudothermotoga</taxon>
    </lineage>
</organism>
<sequence length="370" mass="41601">MIKIKRLYEEGKDLFAVSDESPFYPDGKGGQLGDRGTIGPAKVLYVKEVNGEVHHKIDEPIEPGEYDFEIDQARRKDIATQHTAQHILSAAFLKVVQAQTVSFHMGEKTSTIDIDLPVLTERTIEDVERLANEIVKSCVNVEILFVEREEAEKMNLRKSLSEKVGQTVRVVKVQDFDLSACGGFHVANTGEIGIIKIVDWEKVKQNLTRVHFVAGERALKHFQQCVFVTKNLQKTLTCSLSDLAIRIEALIEKIRSLSSTLDRLSEEHARFISTNLPKRKIFEYEVAFYEGFPSVARALLKQPLADLLVCKLEDEFAISSDRIDCGQIVSKLRSVLNVPGGGGKKRGSIKISMDMEEFLNLLEKALEVEK</sequence>
<keyword evidence="6" id="KW-0030">Aminoacyl-tRNA synthetase</keyword>
<dbReference type="EMBL" id="CP007141">
    <property type="protein sequence ID" value="AJC73022.1"/>
    <property type="molecule type" value="Genomic_DNA"/>
</dbReference>
<evidence type="ECO:0000259" key="5">
    <source>
        <dbReference type="PROSITE" id="PS50860"/>
    </source>
</evidence>
<dbReference type="PANTHER" id="PTHR43462">
    <property type="entry name" value="ALANYL-TRNA EDITING PROTEIN"/>
    <property type="match status" value="1"/>
</dbReference>
<dbReference type="InterPro" id="IPR018165">
    <property type="entry name" value="Ala-tRNA-synth_IIc_core"/>
</dbReference>
<dbReference type="GO" id="GO:0004813">
    <property type="term" value="F:alanine-tRNA ligase activity"/>
    <property type="evidence" value="ECO:0007669"/>
    <property type="project" value="InterPro"/>
</dbReference>
<dbReference type="InterPro" id="IPR009000">
    <property type="entry name" value="Transl_B-barrel_sf"/>
</dbReference>
<dbReference type="SMART" id="SM00863">
    <property type="entry name" value="tRNA_SAD"/>
    <property type="match status" value="1"/>
</dbReference>
<dbReference type="PROSITE" id="PS50860">
    <property type="entry name" value="AA_TRNA_LIGASE_II_ALA"/>
    <property type="match status" value="1"/>
</dbReference>
<evidence type="ECO:0000256" key="1">
    <source>
        <dbReference type="ARBA" id="ARBA00001947"/>
    </source>
</evidence>
<dbReference type="GO" id="GO:0005737">
    <property type="term" value="C:cytoplasm"/>
    <property type="evidence" value="ECO:0007669"/>
    <property type="project" value="UniProtKB-SubCell"/>
</dbReference>
<comment type="cofactor">
    <cofactor evidence="1">
        <name>Zn(2+)</name>
        <dbReference type="ChEBI" id="CHEBI:29105"/>
    </cofactor>
</comment>
<keyword evidence="6" id="KW-0436">Ligase</keyword>
<dbReference type="PaxDb" id="1123384-AJ81_01085"/>
<dbReference type="GO" id="GO:0046872">
    <property type="term" value="F:metal ion binding"/>
    <property type="evidence" value="ECO:0007669"/>
    <property type="project" value="UniProtKB-KW"/>
</dbReference>
<dbReference type="InterPro" id="IPR012947">
    <property type="entry name" value="tRNA_SAD"/>
</dbReference>
<accession>A0A0X1KP37</accession>
<feature type="domain" description="Alanyl-transfer RNA synthetases family profile" evidence="5">
    <location>
        <begin position="1"/>
        <end position="224"/>
    </location>
</feature>
<evidence type="ECO:0000256" key="3">
    <source>
        <dbReference type="ARBA" id="ARBA00022723"/>
    </source>
</evidence>
<dbReference type="Gene3D" id="2.40.30.130">
    <property type="match status" value="1"/>
</dbReference>
<dbReference type="AlphaFoldDB" id="A0A0X1KP37"/>
<evidence type="ECO:0000256" key="2">
    <source>
        <dbReference type="ARBA" id="ARBA00004496"/>
    </source>
</evidence>
<dbReference type="STRING" id="1123384.AJ81_01085"/>
<dbReference type="InterPro" id="IPR018163">
    <property type="entry name" value="Thr/Ala-tRNA-synth_IIc_edit"/>
</dbReference>
<dbReference type="KEGG" id="phy:AJ81_01085"/>
<dbReference type="OrthoDB" id="9812949at2"/>
<comment type="subcellular location">
    <subcellularLocation>
        <location evidence="2">Cytoplasm</location>
    </subcellularLocation>
</comment>
<reference evidence="6 7" key="1">
    <citation type="submission" date="2014-01" db="EMBL/GenBank/DDBJ databases">
        <title>Genome sequencing of Thermotog hypogea.</title>
        <authorList>
            <person name="Zhang X."/>
            <person name="Alvare G."/>
            <person name="Fristensky B."/>
            <person name="Chen L."/>
            <person name="Suen T."/>
            <person name="Chen Q."/>
            <person name="Ma K."/>
        </authorList>
    </citation>
    <scope>NUCLEOTIDE SEQUENCE [LARGE SCALE GENOMIC DNA]</scope>
    <source>
        <strain evidence="6 7">DSM 11164</strain>
    </source>
</reference>
<evidence type="ECO:0000313" key="7">
    <source>
        <dbReference type="Proteomes" id="UP000077469"/>
    </source>
</evidence>
<keyword evidence="3" id="KW-0479">Metal-binding</keyword>
<evidence type="ECO:0000256" key="4">
    <source>
        <dbReference type="ARBA" id="ARBA00022833"/>
    </source>
</evidence>
<dbReference type="GO" id="GO:0003676">
    <property type="term" value="F:nucleic acid binding"/>
    <property type="evidence" value="ECO:0007669"/>
    <property type="project" value="InterPro"/>
</dbReference>
<dbReference type="RefSeq" id="WP_031503281.1">
    <property type="nucleotide sequence ID" value="NC_022795.1"/>
</dbReference>
<dbReference type="Proteomes" id="UP000077469">
    <property type="component" value="Chromosome"/>
</dbReference>
<protein>
    <submittedName>
        <fullName evidence="6">Threonyl-tRNA synthetase</fullName>
    </submittedName>
</protein>
<dbReference type="PATRIC" id="fig|1123384.7.peg.215"/>